<reference evidence="10 11" key="1">
    <citation type="submission" date="2021-04" db="EMBL/GenBank/DDBJ databases">
        <title>Magnetospirillum sulfuroxidans sp. nov., a facultative chemolithoautotrophic sulfur-oxidizing alphaproteobacterium isolated from freshwater sediment and proposals for Paramagetospirillum gen. nov., and Magnetospirillaceae fam. nov.</title>
        <authorList>
            <person name="Koziaeva V."/>
            <person name="Geelhoed J.S."/>
            <person name="Sorokin D.Y."/>
            <person name="Grouzdev D.S."/>
        </authorList>
    </citation>
    <scope>NUCLEOTIDE SEQUENCE [LARGE SCALE GENOMIC DNA]</scope>
    <source>
        <strain evidence="10 11">J10</strain>
    </source>
</reference>
<organism evidence="10 11">
    <name type="scientific">Magnetospirillum sulfuroxidans</name>
    <dbReference type="NCBI Taxonomy" id="611300"/>
    <lineage>
        <taxon>Bacteria</taxon>
        <taxon>Pseudomonadati</taxon>
        <taxon>Pseudomonadota</taxon>
        <taxon>Alphaproteobacteria</taxon>
        <taxon>Rhodospirillales</taxon>
        <taxon>Rhodospirillaceae</taxon>
        <taxon>Magnetospirillum</taxon>
    </lineage>
</organism>
<keyword evidence="2 9" id="KW-1003">Cell membrane</keyword>
<protein>
    <recommendedName>
        <fullName evidence="9">Potassium-transporting ATPase potassium-binding subunit</fullName>
    </recommendedName>
    <alternativeName>
        <fullName evidence="9">ATP phosphohydrolase [potassium-transporting] A chain</fullName>
    </alternativeName>
    <alternativeName>
        <fullName evidence="9">Potassium-binding and translocating subunit A</fullName>
    </alternativeName>
    <alternativeName>
        <fullName evidence="9">Potassium-translocating ATPase A chain</fullName>
    </alternativeName>
</protein>
<keyword evidence="1 9" id="KW-0813">Transport</keyword>
<dbReference type="NCBIfam" id="TIGR00680">
    <property type="entry name" value="kdpA"/>
    <property type="match status" value="1"/>
</dbReference>
<comment type="caution">
    <text evidence="10">The sequence shown here is derived from an EMBL/GenBank/DDBJ whole genome shotgun (WGS) entry which is preliminary data.</text>
</comment>
<feature type="transmembrane region" description="Helical" evidence="9">
    <location>
        <begin position="6"/>
        <end position="28"/>
    </location>
</feature>
<feature type="transmembrane region" description="Helical" evidence="9">
    <location>
        <begin position="489"/>
        <end position="509"/>
    </location>
</feature>
<feature type="transmembrane region" description="Helical" evidence="9">
    <location>
        <begin position="282"/>
        <end position="301"/>
    </location>
</feature>
<keyword evidence="11" id="KW-1185">Reference proteome</keyword>
<keyword evidence="5 9" id="KW-0630">Potassium</keyword>
<comment type="function">
    <text evidence="9">Part of the high-affinity ATP-driven potassium transport (or Kdp) system, which catalyzes the hydrolysis of ATP coupled with the electrogenic transport of potassium into the cytoplasm. This subunit binds the extracellular potassium ions and delivers the ions to the membrane domain of KdpB through an intramembrane tunnel.</text>
</comment>
<comment type="subunit">
    <text evidence="9">The system is composed of three essential subunits: KdpA, KdpB and KdpC.</text>
</comment>
<comment type="similarity">
    <text evidence="9">Belongs to the KdpA family.</text>
</comment>
<dbReference type="RefSeq" id="WP_211551646.1">
    <property type="nucleotide sequence ID" value="NZ_JAGTUF010000028.1"/>
</dbReference>
<keyword evidence="4 9" id="KW-0812">Transmembrane</keyword>
<evidence type="ECO:0000256" key="5">
    <source>
        <dbReference type="ARBA" id="ARBA00022958"/>
    </source>
</evidence>
<evidence type="ECO:0000256" key="7">
    <source>
        <dbReference type="ARBA" id="ARBA00023065"/>
    </source>
</evidence>
<keyword evidence="7 9" id="KW-0406">Ion transport</keyword>
<evidence type="ECO:0000256" key="3">
    <source>
        <dbReference type="ARBA" id="ARBA00022538"/>
    </source>
</evidence>
<dbReference type="EMBL" id="JAGTUF010000028">
    <property type="protein sequence ID" value="MBR9973684.1"/>
    <property type="molecule type" value="Genomic_DNA"/>
</dbReference>
<keyword evidence="6 9" id="KW-1133">Transmembrane helix</keyword>
<feature type="transmembrane region" description="Helical" evidence="9">
    <location>
        <begin position="336"/>
        <end position="358"/>
    </location>
</feature>
<feature type="transmembrane region" description="Helical" evidence="9">
    <location>
        <begin position="253"/>
        <end position="270"/>
    </location>
</feature>
<gene>
    <name evidence="9 10" type="primary">kdpA</name>
    <name evidence="10" type="ORF">KEC16_18305</name>
</gene>
<feature type="transmembrane region" description="Helical" evidence="9">
    <location>
        <begin position="173"/>
        <end position="194"/>
    </location>
</feature>
<dbReference type="InterPro" id="IPR004623">
    <property type="entry name" value="KdpA"/>
</dbReference>
<dbReference type="PANTHER" id="PTHR30607:SF2">
    <property type="entry name" value="POTASSIUM-TRANSPORTING ATPASE POTASSIUM-BINDING SUBUNIT"/>
    <property type="match status" value="1"/>
</dbReference>
<evidence type="ECO:0000256" key="2">
    <source>
        <dbReference type="ARBA" id="ARBA00022475"/>
    </source>
</evidence>
<comment type="subcellular location">
    <subcellularLocation>
        <location evidence="9">Cell membrane</location>
        <topology evidence="9">Multi-pass membrane protein</topology>
    </subcellularLocation>
</comment>
<keyword evidence="8 9" id="KW-0472">Membrane</keyword>
<evidence type="ECO:0000256" key="9">
    <source>
        <dbReference type="HAMAP-Rule" id="MF_00275"/>
    </source>
</evidence>
<evidence type="ECO:0000313" key="10">
    <source>
        <dbReference type="EMBL" id="MBR9973684.1"/>
    </source>
</evidence>
<evidence type="ECO:0000256" key="6">
    <source>
        <dbReference type="ARBA" id="ARBA00022989"/>
    </source>
</evidence>
<dbReference type="Proteomes" id="UP000680714">
    <property type="component" value="Unassembled WGS sequence"/>
</dbReference>
<evidence type="ECO:0000256" key="1">
    <source>
        <dbReference type="ARBA" id="ARBA00022448"/>
    </source>
</evidence>
<dbReference type="Pfam" id="PF03814">
    <property type="entry name" value="KdpA"/>
    <property type="match status" value="1"/>
</dbReference>
<evidence type="ECO:0000256" key="4">
    <source>
        <dbReference type="ARBA" id="ARBA00022692"/>
    </source>
</evidence>
<sequence>MDANGILQILLYVALIVALTPLAGGYMARLYEGKLTWLAWIERLVYRLCGTSADREQHWTGYALSLLAFNLVGALALYGLQRLQGWLPMNPAGMAAVPADLAFNTAVSFTTNTNWQAYGGETTMSYLTQMAGLSVQNFVSAATGMVVAVVLIRGFARQSARSVGNFTVDLTRTVLYLLLPICVVGALALVWLGVPQNLSPYIEATTLEGAKQVIAQGPVASQMMIKHLGTNGGGFFNVNAAHPYENPNAVTNLIHMVAIFVLGAGLTNTFGRMVGDTRQGWAILAAMGLLFLAGIGITAWADAAGNPALAALGVDQALSPWQAGGNMEGKEVRFGIALSALFATITTAASCGAVIAMHDSLMPLAGLAPMVNMMLGEVVVGGVGAGFYGMLIFVILSVFIAGLMVGRTPEYVGKKIEAREMKLAVIVILVFPIGILGLGALALLTGPEAITAPGPHGLSQLLYAYTSATANNGSAFAGFGANTVLHNTLLGLAMLLGRFMVIVPTLAIAGAVAAKKAVPPSSGTLPTHGWLFVGLLVSVVLVVGGLTFFPVIALGPVVEHLSLASGTLF</sequence>
<evidence type="ECO:0000313" key="11">
    <source>
        <dbReference type="Proteomes" id="UP000680714"/>
    </source>
</evidence>
<name>A0ABS5IH61_9PROT</name>
<feature type="transmembrane region" description="Helical" evidence="9">
    <location>
        <begin position="62"/>
        <end position="80"/>
    </location>
</feature>
<feature type="transmembrane region" description="Helical" evidence="9">
    <location>
        <begin position="530"/>
        <end position="553"/>
    </location>
</feature>
<feature type="transmembrane region" description="Helical" evidence="9">
    <location>
        <begin position="133"/>
        <end position="152"/>
    </location>
</feature>
<dbReference type="HAMAP" id="MF_00275">
    <property type="entry name" value="KdpA"/>
    <property type="match status" value="1"/>
</dbReference>
<feature type="transmembrane region" description="Helical" evidence="9">
    <location>
        <begin position="378"/>
        <end position="403"/>
    </location>
</feature>
<feature type="transmembrane region" description="Helical" evidence="9">
    <location>
        <begin position="423"/>
        <end position="444"/>
    </location>
</feature>
<dbReference type="PIRSF" id="PIRSF001294">
    <property type="entry name" value="K_ATPaseA"/>
    <property type="match status" value="1"/>
</dbReference>
<dbReference type="PANTHER" id="PTHR30607">
    <property type="entry name" value="POTASSIUM-TRANSPORTING ATPASE A CHAIN"/>
    <property type="match status" value="1"/>
</dbReference>
<keyword evidence="3 9" id="KW-0633">Potassium transport</keyword>
<accession>A0ABS5IH61</accession>
<evidence type="ECO:0000256" key="8">
    <source>
        <dbReference type="ARBA" id="ARBA00023136"/>
    </source>
</evidence>
<proteinExistence type="inferred from homology"/>